<name>A0A2N3IK75_9BACT</name>
<dbReference type="Pfam" id="PF07661">
    <property type="entry name" value="MORN_2"/>
    <property type="match status" value="4"/>
</dbReference>
<protein>
    <submittedName>
        <fullName evidence="1">MORN repeat variant</fullName>
    </submittedName>
</protein>
<dbReference type="OrthoDB" id="1524045at2"/>
<dbReference type="PANTHER" id="PTHR46820:SF1">
    <property type="entry name" value="HISTONE-LYSINE N-METHYLTRANSFERASE SETD7"/>
    <property type="match status" value="1"/>
</dbReference>
<dbReference type="SUPFAM" id="SSF82185">
    <property type="entry name" value="Histone H3 K4-specific methyltransferase SET7/9 N-terminal domain"/>
    <property type="match status" value="1"/>
</dbReference>
<evidence type="ECO:0000313" key="2">
    <source>
        <dbReference type="Proteomes" id="UP000233387"/>
    </source>
</evidence>
<accession>A0A2N3IK75</accession>
<comment type="caution">
    <text evidence="1">The sequence shown here is derived from an EMBL/GenBank/DDBJ whole genome shotgun (WGS) entry which is preliminary data.</text>
</comment>
<reference evidence="1 2" key="1">
    <citation type="submission" date="2017-06" db="EMBL/GenBank/DDBJ databases">
        <title>Raineya orbicola gen. nov., sp. nov. a slightly thermophilic bacterium of the phylum Bacteroidetes and the description of Raineyaceae fam. nov.</title>
        <authorList>
            <person name="Albuquerque L."/>
            <person name="Polonia A.R.M."/>
            <person name="Barroso C."/>
            <person name="Froufe H.J.C."/>
            <person name="Lage O."/>
            <person name="Lobo-Da-Cunha A."/>
            <person name="Egas C."/>
            <person name="Da Costa M.S."/>
        </authorList>
    </citation>
    <scope>NUCLEOTIDE SEQUENCE [LARGE SCALE GENOMIC DNA]</scope>
    <source>
        <strain evidence="1 2">SPSPC-11</strain>
    </source>
</reference>
<gene>
    <name evidence="1" type="ORF">Rain11_0279</name>
</gene>
<dbReference type="Proteomes" id="UP000233387">
    <property type="component" value="Unassembled WGS sequence"/>
</dbReference>
<dbReference type="Gene3D" id="3.90.930.1">
    <property type="match status" value="1"/>
</dbReference>
<dbReference type="InterPro" id="IPR011652">
    <property type="entry name" value="MORN_2"/>
</dbReference>
<dbReference type="EMBL" id="NKXO01000003">
    <property type="protein sequence ID" value="PKQ70742.1"/>
    <property type="molecule type" value="Genomic_DNA"/>
</dbReference>
<dbReference type="Gene3D" id="2.20.110.10">
    <property type="entry name" value="Histone H3 K4-specific methyltransferase SET7/9 N-terminal domain"/>
    <property type="match status" value="1"/>
</dbReference>
<organism evidence="1 2">
    <name type="scientific">Raineya orbicola</name>
    <dbReference type="NCBI Taxonomy" id="2016530"/>
    <lineage>
        <taxon>Bacteria</taxon>
        <taxon>Pseudomonadati</taxon>
        <taxon>Bacteroidota</taxon>
        <taxon>Cytophagia</taxon>
        <taxon>Cytophagales</taxon>
        <taxon>Raineyaceae</taxon>
        <taxon>Raineya</taxon>
    </lineage>
</organism>
<dbReference type="GO" id="GO:0005694">
    <property type="term" value="C:chromosome"/>
    <property type="evidence" value="ECO:0007669"/>
    <property type="project" value="TreeGrafter"/>
</dbReference>
<dbReference type="PANTHER" id="PTHR46820">
    <property type="entry name" value="HISTONE-LYSINE N-METHYLTRANSFERASE SETD7"/>
    <property type="match status" value="1"/>
</dbReference>
<dbReference type="GO" id="GO:0070828">
    <property type="term" value="P:heterochromatin organization"/>
    <property type="evidence" value="ECO:0007669"/>
    <property type="project" value="TreeGrafter"/>
</dbReference>
<proteinExistence type="predicted"/>
<evidence type="ECO:0000313" key="1">
    <source>
        <dbReference type="EMBL" id="PKQ70742.1"/>
    </source>
</evidence>
<dbReference type="GO" id="GO:0003682">
    <property type="term" value="F:chromatin binding"/>
    <property type="evidence" value="ECO:0007669"/>
    <property type="project" value="TreeGrafter"/>
</dbReference>
<keyword evidence="2" id="KW-1185">Reference proteome</keyword>
<dbReference type="RefSeq" id="WP_101357545.1">
    <property type="nucleotide sequence ID" value="NZ_NKXO01000003.1"/>
</dbReference>
<sequence length="1002" mass="116481">MSYIKNNFANSSQIESEGEINQEGKKVGKWIHYFYNGNINCTGYYENDLAQGEWTFYSENGIIQSKGSYEKGQWHGPWEWYNDEGILREKGSYKNGQLHGHHIWFFQNGKVNIEGYYDEGHYSGEWKWYNEEGILVQRSHYEQGKLHGISEIFNDDGSTREVNHYHNGVKHGEQIIFQGGKKKVTHYEMGFPALKETAIQKLAEKIRSKKDHYQKQDVIIKKFGYDGLVPVFWYLVDNNHIELDADIVRDIASEGAEVFFTAPRVLKILQKIDLNPSYRTAGLTKYWSTYLDRMVFYAYLDNPRLFDEQFETFTKQAKKGYCLVMARAGKPFPETYKKEILQDIAEQVALFGYVGKAINDKNGIQETLYSITENQISEFNIINNEDKSFNSQFYKFLENFGSQREWQNALLSACLNPNANIIIERCLDAFKIANIEQFCQIIKRIYSGYSKIYELFALRDFSIEELEKAASLLDEGWRKGFRAEIAIVMAILKLQKQSKPVPTWYDEWLELNGFYWGETNGIKLDGLSYLLQALQSFDKERVQKIILKKLQDEYEWVKIFAFINFLDTNTQDQIFTQLLKLEEKNLYNNLPIILALKDADLSYLEKQLAKVPSNTIACDILVASIVLHLADLVGKKGSWNEKYDKYISIHVWKPDYQDDFEHYLLPYYKQVTSYIDTERLEKILLPQINPQESTFARVFGLFNEATSIQLLQKAAEALASASNLVISKAQKYVYYFVVDYRESISPVFVEIALQKNVNNEVKKWFQDGFGDAKYGQILQKLGMKPTSQSLSRAEITAQLIEEYFKLKPNEPSTTIYYLEPLHNQKPEVNYLNYVGGKAPISDDLIPKVGKKKMEHIFTLDIRTVPLLAERLPKDTAALSFFVLNPDNNHAYQPFNKSTKTLFLKESDILKPESLADSYTFSIKELKVPKEIFRYECSQEAQEIRKKVYQASCYVLGEPMWVQGEEHEEGNFLLQFDENFAPVNLGDNGLMYVFEDTAFWQCY</sequence>
<dbReference type="AlphaFoldDB" id="A0A2N3IK75"/>